<keyword evidence="10 17" id="KW-0675">Receptor</keyword>
<evidence type="ECO:0000256" key="14">
    <source>
        <dbReference type="SAM" id="MobiDB-lite"/>
    </source>
</evidence>
<organism evidence="17 18">
    <name type="scientific">Dyella solisilvae</name>
    <dbReference type="NCBI Taxonomy" id="1920168"/>
    <lineage>
        <taxon>Bacteria</taxon>
        <taxon>Pseudomonadati</taxon>
        <taxon>Pseudomonadota</taxon>
        <taxon>Gammaproteobacteria</taxon>
        <taxon>Lysobacterales</taxon>
        <taxon>Rhodanobacteraceae</taxon>
        <taxon>Dyella</taxon>
    </lineage>
</organism>
<dbReference type="InterPro" id="IPR012910">
    <property type="entry name" value="Plug_dom"/>
</dbReference>
<dbReference type="InterPro" id="IPR036942">
    <property type="entry name" value="Beta-barrel_TonB_sf"/>
</dbReference>
<keyword evidence="11 12" id="KW-0998">Cell outer membrane</keyword>
<dbReference type="AlphaFoldDB" id="A0A370K9Q2"/>
<gene>
    <name evidence="17" type="ORF">DVT68_11885</name>
</gene>
<evidence type="ECO:0000256" key="6">
    <source>
        <dbReference type="ARBA" id="ARBA00022729"/>
    </source>
</evidence>
<evidence type="ECO:0000256" key="1">
    <source>
        <dbReference type="ARBA" id="ARBA00004571"/>
    </source>
</evidence>
<evidence type="ECO:0000256" key="12">
    <source>
        <dbReference type="PROSITE-ProRule" id="PRU01360"/>
    </source>
</evidence>
<evidence type="ECO:0000256" key="13">
    <source>
        <dbReference type="RuleBase" id="RU003357"/>
    </source>
</evidence>
<evidence type="ECO:0000256" key="2">
    <source>
        <dbReference type="ARBA" id="ARBA00009810"/>
    </source>
</evidence>
<dbReference type="NCBIfam" id="TIGR01783">
    <property type="entry name" value="TonB-siderophor"/>
    <property type="match status" value="1"/>
</dbReference>
<dbReference type="PROSITE" id="PS52016">
    <property type="entry name" value="TONB_DEPENDENT_REC_3"/>
    <property type="match status" value="1"/>
</dbReference>
<dbReference type="PANTHER" id="PTHR32552:SF83">
    <property type="entry name" value="BLR3904 PROTEIN"/>
    <property type="match status" value="1"/>
</dbReference>
<dbReference type="Pfam" id="PF07715">
    <property type="entry name" value="Plug"/>
    <property type="match status" value="1"/>
</dbReference>
<feature type="region of interest" description="Disordered" evidence="14">
    <location>
        <begin position="16"/>
        <end position="58"/>
    </location>
</feature>
<feature type="domain" description="TonB-dependent receptor plug" evidence="16">
    <location>
        <begin position="171"/>
        <end position="270"/>
    </location>
</feature>
<comment type="subcellular location">
    <subcellularLocation>
        <location evidence="1 12">Cell outer membrane</location>
        <topology evidence="1 12">Multi-pass membrane protein</topology>
    </subcellularLocation>
</comment>
<dbReference type="GO" id="GO:0015891">
    <property type="term" value="P:siderophore transport"/>
    <property type="evidence" value="ECO:0007669"/>
    <property type="project" value="InterPro"/>
</dbReference>
<keyword evidence="8 13" id="KW-0798">TonB box</keyword>
<name>A0A370K9Q2_9GAMM</name>
<evidence type="ECO:0000259" key="16">
    <source>
        <dbReference type="Pfam" id="PF07715"/>
    </source>
</evidence>
<evidence type="ECO:0000256" key="9">
    <source>
        <dbReference type="ARBA" id="ARBA00023136"/>
    </source>
</evidence>
<dbReference type="InterPro" id="IPR000531">
    <property type="entry name" value="Beta-barrel_TonB"/>
</dbReference>
<keyword evidence="9 12" id="KW-0472">Membrane</keyword>
<keyword evidence="7" id="KW-0406">Ion transport</keyword>
<evidence type="ECO:0000313" key="18">
    <source>
        <dbReference type="Proteomes" id="UP000254711"/>
    </source>
</evidence>
<dbReference type="GO" id="GO:0038023">
    <property type="term" value="F:signaling receptor activity"/>
    <property type="evidence" value="ECO:0007669"/>
    <property type="project" value="InterPro"/>
</dbReference>
<keyword evidence="3 12" id="KW-0813">Transport</keyword>
<dbReference type="InterPro" id="IPR010105">
    <property type="entry name" value="TonB_sidphr_rcpt"/>
</dbReference>
<accession>A0A370K9Q2</accession>
<dbReference type="CDD" id="cd01347">
    <property type="entry name" value="ligand_gated_channel"/>
    <property type="match status" value="1"/>
</dbReference>
<dbReference type="InterPro" id="IPR039426">
    <property type="entry name" value="TonB-dep_rcpt-like"/>
</dbReference>
<evidence type="ECO:0000313" key="17">
    <source>
        <dbReference type="EMBL" id="RDI99167.1"/>
    </source>
</evidence>
<evidence type="ECO:0000256" key="3">
    <source>
        <dbReference type="ARBA" id="ARBA00022448"/>
    </source>
</evidence>
<evidence type="ECO:0000256" key="10">
    <source>
        <dbReference type="ARBA" id="ARBA00023170"/>
    </source>
</evidence>
<dbReference type="PANTHER" id="PTHR32552">
    <property type="entry name" value="FERRICHROME IRON RECEPTOR-RELATED"/>
    <property type="match status" value="1"/>
</dbReference>
<feature type="compositionally biased region" description="Basic and acidic residues" evidence="14">
    <location>
        <begin position="47"/>
        <end position="56"/>
    </location>
</feature>
<reference evidence="17 18" key="1">
    <citation type="submission" date="2018-07" db="EMBL/GenBank/DDBJ databases">
        <title>Dyella solisilvae sp. nov., isolated from the pine and broad-leaved mixed forest soil.</title>
        <authorList>
            <person name="Gao Z."/>
            <person name="Qiu L."/>
        </authorList>
    </citation>
    <scope>NUCLEOTIDE SEQUENCE [LARGE SCALE GENOMIC DNA]</scope>
    <source>
        <strain evidence="17 18">DHG54</strain>
    </source>
</reference>
<feature type="domain" description="TonB-dependent receptor-like beta-barrel" evidence="15">
    <location>
        <begin position="537"/>
        <end position="835"/>
    </location>
</feature>
<proteinExistence type="inferred from homology"/>
<dbReference type="Gene3D" id="2.170.130.10">
    <property type="entry name" value="TonB-dependent receptor, plug domain"/>
    <property type="match status" value="1"/>
</dbReference>
<keyword evidence="6" id="KW-0732">Signal</keyword>
<feature type="region of interest" description="Disordered" evidence="14">
    <location>
        <begin position="112"/>
        <end position="132"/>
    </location>
</feature>
<evidence type="ECO:0000256" key="7">
    <source>
        <dbReference type="ARBA" id="ARBA00023065"/>
    </source>
</evidence>
<evidence type="ECO:0000256" key="11">
    <source>
        <dbReference type="ARBA" id="ARBA00023237"/>
    </source>
</evidence>
<dbReference type="Pfam" id="PF00593">
    <property type="entry name" value="TonB_dep_Rec_b-barrel"/>
    <property type="match status" value="1"/>
</dbReference>
<dbReference type="SUPFAM" id="SSF56935">
    <property type="entry name" value="Porins"/>
    <property type="match status" value="1"/>
</dbReference>
<comment type="caution">
    <text evidence="17">The sequence shown here is derived from an EMBL/GenBank/DDBJ whole genome shotgun (WGS) entry which is preliminary data.</text>
</comment>
<keyword evidence="5 12" id="KW-0812">Transmembrane</keyword>
<evidence type="ECO:0000259" key="15">
    <source>
        <dbReference type="Pfam" id="PF00593"/>
    </source>
</evidence>
<dbReference type="EMBL" id="QQSY01000002">
    <property type="protein sequence ID" value="RDI99167.1"/>
    <property type="molecule type" value="Genomic_DNA"/>
</dbReference>
<dbReference type="GO" id="GO:0015344">
    <property type="term" value="F:siderophore uptake transmembrane transporter activity"/>
    <property type="evidence" value="ECO:0007669"/>
    <property type="project" value="TreeGrafter"/>
</dbReference>
<dbReference type="InterPro" id="IPR037066">
    <property type="entry name" value="Plug_dom_sf"/>
</dbReference>
<evidence type="ECO:0000256" key="8">
    <source>
        <dbReference type="ARBA" id="ARBA00023077"/>
    </source>
</evidence>
<protein>
    <submittedName>
        <fullName evidence="17">TonB-dependent siderophore receptor</fullName>
    </submittedName>
</protein>
<dbReference type="Gene3D" id="2.40.170.20">
    <property type="entry name" value="TonB-dependent receptor, beta-barrel domain"/>
    <property type="match status" value="1"/>
</dbReference>
<evidence type="ECO:0000256" key="5">
    <source>
        <dbReference type="ARBA" id="ARBA00022692"/>
    </source>
</evidence>
<keyword evidence="4 12" id="KW-1134">Transmembrane beta strand</keyword>
<evidence type="ECO:0000256" key="4">
    <source>
        <dbReference type="ARBA" id="ARBA00022452"/>
    </source>
</evidence>
<dbReference type="FunFam" id="2.170.130.10:FF:000001">
    <property type="entry name" value="Catecholate siderophore TonB-dependent receptor"/>
    <property type="match status" value="1"/>
</dbReference>
<dbReference type="GO" id="GO:0009279">
    <property type="term" value="C:cell outer membrane"/>
    <property type="evidence" value="ECO:0007669"/>
    <property type="project" value="UniProtKB-SubCell"/>
</dbReference>
<feature type="compositionally biased region" description="Low complexity" evidence="14">
    <location>
        <begin position="112"/>
        <end position="127"/>
    </location>
</feature>
<sequence>MNLRPDRTGQVAACPSCARAGPPRRQCRPGADRRKEGGVLGQRRRAWRTDGADDKPTNATTLLIQQSGSRSMVDLTPAPLRQLDNASLKATLLSSCVALAFAAMPPAMAQDSNGNTSITTSTNTQSSDASQAQVLPKITVQGTVLDANPFADPMAPYKVDRLSSSKFTQPVLDTPRSVTVIPKEALEDKDATSLRDVLRSTAGVTLGSGEGGNAFGDRFFIRGFDARNDVFVDGVRDPGVSIRENFNTEQIEILRGPASSFAGRGTTGGALNIVTKEASDVDFTKLDGDVGTASMKRGTFDINRSLSPELDFRINGMAQNADVPGRNFSTDNRTGIATAVTFKPTSNFTVKAGYSYTHLWGLPDFGVPYNQVTRQPVTEGDVPRDTFYGAINRDFTKSTQNLGTLDAQWDVNEAVTLENNARASHSLLNYIGTIAENPSATNPVTAPYASTPTHFSGYVQLNAQSRYEPVTVLADQPQAIFRFDTGPIKNTAILGGEFSSEKISIDSYTGLTSELTTGPVAITSSGAPIVSVYDPINYIYSAHTPALTGNPLRYKVDTSAGYLMDTASYNDFIIVNGGIRYDDYKITASNNTSSRTDDSGITSYNAGIVVKPAANGSIYAAYATAADPVGDELDATSSGYGGLSPTQNATQIYGPQKSKAAEIGTKWELFDRHLLATAAAFQTKVTNARETAPANLPGYTSGEIVSGAAYRVKGLDFEVAGKITDRWSVLGGLVLMQSRITKSIVPTNVGLQLANIAHQSFNLLTKYQVNNWLELGGQSVYASQIKGGSLLAANGGVAYPNPPNPTLLPSYWRFDAFAEARVSTHVTMKLYAQNIFNRTYYDSLYQSAQPFIMVAPGRSLTLSANVTF</sequence>
<comment type="similarity">
    <text evidence="2 12 13">Belongs to the TonB-dependent receptor family.</text>
</comment>
<keyword evidence="18" id="KW-1185">Reference proteome</keyword>
<dbReference type="Proteomes" id="UP000254711">
    <property type="component" value="Unassembled WGS sequence"/>
</dbReference>